<dbReference type="SUPFAM" id="SSF54236">
    <property type="entry name" value="Ubiquitin-like"/>
    <property type="match status" value="1"/>
</dbReference>
<dbReference type="Gene3D" id="3.10.20.90">
    <property type="entry name" value="Phosphatidylinositol 3-kinase Catalytic Subunit, Chain A, domain 1"/>
    <property type="match status" value="1"/>
</dbReference>
<evidence type="ECO:0000256" key="1">
    <source>
        <dbReference type="SAM" id="MobiDB-lite"/>
    </source>
</evidence>
<feature type="compositionally biased region" description="Polar residues" evidence="1">
    <location>
        <begin position="448"/>
        <end position="468"/>
    </location>
</feature>
<feature type="domain" description="VWFA" evidence="3">
    <location>
        <begin position="188"/>
        <end position="387"/>
    </location>
</feature>
<dbReference type="CDD" id="cd17039">
    <property type="entry name" value="Ubl_ubiquitin_like"/>
    <property type="match status" value="1"/>
</dbReference>
<gene>
    <name evidence="4" type="ORF">SNE40_012324</name>
</gene>
<protein>
    <recommendedName>
        <fullName evidence="6">Ubiquitin-like domain-containing protein</fullName>
    </recommendedName>
</protein>
<evidence type="ECO:0000313" key="5">
    <source>
        <dbReference type="Proteomes" id="UP001347796"/>
    </source>
</evidence>
<dbReference type="PROSITE" id="PS50053">
    <property type="entry name" value="UBIQUITIN_2"/>
    <property type="match status" value="1"/>
</dbReference>
<dbReference type="EMBL" id="JAZGQO010000008">
    <property type="protein sequence ID" value="KAK6180118.1"/>
    <property type="molecule type" value="Genomic_DNA"/>
</dbReference>
<dbReference type="CDD" id="cd00198">
    <property type="entry name" value="vWFA"/>
    <property type="match status" value="1"/>
</dbReference>
<dbReference type="InterPro" id="IPR000626">
    <property type="entry name" value="Ubiquitin-like_dom"/>
</dbReference>
<keyword evidence="5" id="KW-1185">Reference proteome</keyword>
<dbReference type="InterPro" id="IPR029071">
    <property type="entry name" value="Ubiquitin-like_domsf"/>
</dbReference>
<dbReference type="Gene3D" id="3.40.50.410">
    <property type="entry name" value="von Willebrand factor, type A domain"/>
    <property type="match status" value="1"/>
</dbReference>
<dbReference type="InterPro" id="IPR036465">
    <property type="entry name" value="vWFA_dom_sf"/>
</dbReference>
<dbReference type="SMART" id="SM00213">
    <property type="entry name" value="UBQ"/>
    <property type="match status" value="1"/>
</dbReference>
<accession>A0AAN8PQH8</accession>
<evidence type="ECO:0000313" key="4">
    <source>
        <dbReference type="EMBL" id="KAK6180118.1"/>
    </source>
</evidence>
<dbReference type="PANTHER" id="PTHR47824:SF1">
    <property type="entry name" value="VWFA DOMAIN-CONTAINING PROTEIN"/>
    <property type="match status" value="1"/>
</dbReference>
<dbReference type="PANTHER" id="PTHR47824">
    <property type="entry name" value="UBIQUITIN-LIKE DOMAIN-CONTAINING PROTEIN"/>
    <property type="match status" value="1"/>
</dbReference>
<sequence length="489" mass="54863">MAKNIVDVYVKMPSGKNVQFDMAYNQTIEALRNLVAAKEDVKPKQIQLKYQGKILNPSSTLNYLGVRPETILKAEILESRTITLRCKLNEDETEDIHIDTLDTTTDLVRTVQNLTTFVNKTIQTKDGVNIIKSEKKLKEVGLSDGDVLTVKELASPAAASSDVPQSAADNFELMDIKSSFDAQGRNVEVAFSFDTTGSMYSYLDTVRTKLKSTCERLLKDIPNIRISLIAHGDYCDQDSSYVIKMVDFTSDVNRLVKFAKDVPGSGGGDTPECYEWVLRKAQTLDWAEDSAKALVVIGDSPPHGVGYTDQQINWHQELELLTGMGVKVYGVHAGGSVGSRLFYEELADRSGGCYIPLQHFDAITDMFLAVCYREASDDQLGEFVQEIEDAGEMTEAKQEIFKRLGETSKEDKEKKPERREIRYSWWNNGTATESLQYLYNEQTDVWSSQRSTNTPSRYIGPTSLSTSGRSKKIRQSFRKKLDTKACVLM</sequence>
<comment type="caution">
    <text evidence="4">The sequence shown here is derived from an EMBL/GenBank/DDBJ whole genome shotgun (WGS) entry which is preliminary data.</text>
</comment>
<reference evidence="4 5" key="1">
    <citation type="submission" date="2024-01" db="EMBL/GenBank/DDBJ databases">
        <title>The genome of the rayed Mediterranean limpet Patella caerulea (Linnaeus, 1758).</title>
        <authorList>
            <person name="Anh-Thu Weber A."/>
            <person name="Halstead-Nussloch G."/>
        </authorList>
    </citation>
    <scope>NUCLEOTIDE SEQUENCE [LARGE SCALE GENOMIC DNA]</scope>
    <source>
        <strain evidence="4">AATW-2023a</strain>
        <tissue evidence="4">Whole specimen</tissue>
    </source>
</reference>
<evidence type="ECO:0000259" key="2">
    <source>
        <dbReference type="PROSITE" id="PS50053"/>
    </source>
</evidence>
<name>A0AAN8PQH8_PATCE</name>
<feature type="region of interest" description="Disordered" evidence="1">
    <location>
        <begin position="448"/>
        <end position="471"/>
    </location>
</feature>
<proteinExistence type="predicted"/>
<evidence type="ECO:0000259" key="3">
    <source>
        <dbReference type="PROSITE" id="PS50234"/>
    </source>
</evidence>
<dbReference type="Proteomes" id="UP001347796">
    <property type="component" value="Unassembled WGS sequence"/>
</dbReference>
<dbReference type="InterPro" id="IPR002035">
    <property type="entry name" value="VWF_A"/>
</dbReference>
<dbReference type="AlphaFoldDB" id="A0AAN8PQH8"/>
<organism evidence="4 5">
    <name type="scientific">Patella caerulea</name>
    <name type="common">Rayed Mediterranean limpet</name>
    <dbReference type="NCBI Taxonomy" id="87958"/>
    <lineage>
        <taxon>Eukaryota</taxon>
        <taxon>Metazoa</taxon>
        <taxon>Spiralia</taxon>
        <taxon>Lophotrochozoa</taxon>
        <taxon>Mollusca</taxon>
        <taxon>Gastropoda</taxon>
        <taxon>Patellogastropoda</taxon>
        <taxon>Patelloidea</taxon>
        <taxon>Patellidae</taxon>
        <taxon>Patella</taxon>
    </lineage>
</organism>
<dbReference type="Pfam" id="PF00240">
    <property type="entry name" value="ubiquitin"/>
    <property type="match status" value="1"/>
</dbReference>
<feature type="domain" description="Ubiquitin-like" evidence="2">
    <location>
        <begin position="6"/>
        <end position="72"/>
    </location>
</feature>
<dbReference type="SUPFAM" id="SSF53300">
    <property type="entry name" value="vWA-like"/>
    <property type="match status" value="1"/>
</dbReference>
<evidence type="ECO:0008006" key="6">
    <source>
        <dbReference type="Google" id="ProtNLM"/>
    </source>
</evidence>
<dbReference type="PROSITE" id="PS50234">
    <property type="entry name" value="VWFA"/>
    <property type="match status" value="1"/>
</dbReference>